<reference evidence="2 3" key="1">
    <citation type="journal article" date="2023" name="G3 (Bethesda)">
        <title>A chromosome-length genome assembly and annotation of blackberry (Rubus argutus, cv. 'Hillquist').</title>
        <authorList>
            <person name="Bruna T."/>
            <person name="Aryal R."/>
            <person name="Dudchenko O."/>
            <person name="Sargent D.J."/>
            <person name="Mead D."/>
            <person name="Buti M."/>
            <person name="Cavallini A."/>
            <person name="Hytonen T."/>
            <person name="Andres J."/>
            <person name="Pham M."/>
            <person name="Weisz D."/>
            <person name="Mascagni F."/>
            <person name="Usai G."/>
            <person name="Natali L."/>
            <person name="Bassil N."/>
            <person name="Fernandez G.E."/>
            <person name="Lomsadze A."/>
            <person name="Armour M."/>
            <person name="Olukolu B."/>
            <person name="Poorten T."/>
            <person name="Britton C."/>
            <person name="Davik J."/>
            <person name="Ashrafi H."/>
            <person name="Aiden E.L."/>
            <person name="Borodovsky M."/>
            <person name="Worthington M."/>
        </authorList>
    </citation>
    <scope>NUCLEOTIDE SEQUENCE [LARGE SCALE GENOMIC DNA]</scope>
    <source>
        <strain evidence="2">PI 553951</strain>
    </source>
</reference>
<evidence type="ECO:0000313" key="3">
    <source>
        <dbReference type="Proteomes" id="UP001457282"/>
    </source>
</evidence>
<gene>
    <name evidence="2" type="ORF">M0R45_036169</name>
</gene>
<feature type="domain" description="Endonuclease/exonuclease/phosphatase" evidence="1">
    <location>
        <begin position="4"/>
        <end position="225"/>
    </location>
</feature>
<sequence>MIHLSWNCHGLGRTMTKTALKELIFKYHPNIVFLSETRLKNDKVSEIRRKCNFPFGITVKPVKTGGGLALWWDHSVVVQVLSKSKNLIDTIIKFKAYGSHIRISWFYGPPKKEFKTAFWNSITNLAGSIDLPWLCAGDFNEHLWPYEKEGGKPWDPGKHRFLREFMDTNDLIDVPFKGQRFTWSNNWPGDGLIMIRLDRGVVNTQWLERWPSMCVLHSPMIGSDHCPLIFESDPPFEKGPKSFKFEPMWVEDPECHEVIDKPGVFLLMVCMLINGEKKLNVIAQLYLNGAGINLHTIEGQYTRTWSNSNFFKMSRPLSPELNVSPSQQKFWSYGTKKKNIGHKDQGLNG</sequence>
<dbReference type="Pfam" id="PF03372">
    <property type="entry name" value="Exo_endo_phos"/>
    <property type="match status" value="1"/>
</dbReference>
<protein>
    <recommendedName>
        <fullName evidence="1">Endonuclease/exonuclease/phosphatase domain-containing protein</fullName>
    </recommendedName>
</protein>
<dbReference type="AlphaFoldDB" id="A0AAW1VXY5"/>
<accession>A0AAW1VXY5</accession>
<dbReference type="Gene3D" id="3.60.10.10">
    <property type="entry name" value="Endonuclease/exonuclease/phosphatase"/>
    <property type="match status" value="1"/>
</dbReference>
<dbReference type="Proteomes" id="UP001457282">
    <property type="component" value="Unassembled WGS sequence"/>
</dbReference>
<dbReference type="PANTHER" id="PTHR33710:SF71">
    <property type="entry name" value="ENDONUCLEASE_EXONUCLEASE_PHOSPHATASE DOMAIN-CONTAINING PROTEIN"/>
    <property type="match status" value="1"/>
</dbReference>
<evidence type="ECO:0000313" key="2">
    <source>
        <dbReference type="EMBL" id="KAK9912299.1"/>
    </source>
</evidence>
<dbReference type="InterPro" id="IPR005135">
    <property type="entry name" value="Endo/exonuclease/phosphatase"/>
</dbReference>
<dbReference type="EMBL" id="JBEDUW010000007">
    <property type="protein sequence ID" value="KAK9912299.1"/>
    <property type="molecule type" value="Genomic_DNA"/>
</dbReference>
<dbReference type="GO" id="GO:0003824">
    <property type="term" value="F:catalytic activity"/>
    <property type="evidence" value="ECO:0007669"/>
    <property type="project" value="InterPro"/>
</dbReference>
<comment type="caution">
    <text evidence="2">The sequence shown here is derived from an EMBL/GenBank/DDBJ whole genome shotgun (WGS) entry which is preliminary data.</text>
</comment>
<keyword evidence="3" id="KW-1185">Reference proteome</keyword>
<dbReference type="SUPFAM" id="SSF56219">
    <property type="entry name" value="DNase I-like"/>
    <property type="match status" value="1"/>
</dbReference>
<dbReference type="InterPro" id="IPR036691">
    <property type="entry name" value="Endo/exonu/phosph_ase_sf"/>
</dbReference>
<name>A0AAW1VXY5_RUBAR</name>
<organism evidence="2 3">
    <name type="scientific">Rubus argutus</name>
    <name type="common">Southern blackberry</name>
    <dbReference type="NCBI Taxonomy" id="59490"/>
    <lineage>
        <taxon>Eukaryota</taxon>
        <taxon>Viridiplantae</taxon>
        <taxon>Streptophyta</taxon>
        <taxon>Embryophyta</taxon>
        <taxon>Tracheophyta</taxon>
        <taxon>Spermatophyta</taxon>
        <taxon>Magnoliopsida</taxon>
        <taxon>eudicotyledons</taxon>
        <taxon>Gunneridae</taxon>
        <taxon>Pentapetalae</taxon>
        <taxon>rosids</taxon>
        <taxon>fabids</taxon>
        <taxon>Rosales</taxon>
        <taxon>Rosaceae</taxon>
        <taxon>Rosoideae</taxon>
        <taxon>Rosoideae incertae sedis</taxon>
        <taxon>Rubus</taxon>
    </lineage>
</organism>
<dbReference type="PANTHER" id="PTHR33710">
    <property type="entry name" value="BNAC02G09200D PROTEIN"/>
    <property type="match status" value="1"/>
</dbReference>
<proteinExistence type="predicted"/>
<evidence type="ECO:0000259" key="1">
    <source>
        <dbReference type="Pfam" id="PF03372"/>
    </source>
</evidence>